<dbReference type="AlphaFoldDB" id="A0A8J5XPH2"/>
<dbReference type="OrthoDB" id="199820at2759"/>
<dbReference type="EMBL" id="JAGTXO010000003">
    <property type="protein sequence ID" value="KAG8469093.1"/>
    <property type="molecule type" value="Genomic_DNA"/>
</dbReference>
<dbReference type="Proteomes" id="UP000751190">
    <property type="component" value="Unassembled WGS sequence"/>
</dbReference>
<accession>A0A8J5XPH2</accession>
<keyword evidence="3" id="KW-1185">Reference proteome</keyword>
<evidence type="ECO:0000256" key="1">
    <source>
        <dbReference type="SAM" id="MobiDB-lite"/>
    </source>
</evidence>
<comment type="caution">
    <text evidence="2">The sequence shown here is derived from an EMBL/GenBank/DDBJ whole genome shotgun (WGS) entry which is preliminary data.</text>
</comment>
<sequence length="269" mass="29009">MSSTPNSMADMARDLVDAVGDKANSEIRKQIAMQFARADGLYRPPAADLMADDFVFLGGIIGPLNRRDYLNTVGSFEVYNSFPDLQLDVGEFSQDPNDPDRFWSIIRVSGTHLAPQSLGSVLPAIPVTRNRLQPGPQAVSVTFDAKNKVRLYTGGYVADRREGNTGGLGAFFAVLKAINFPVPPPEAFALIRIPFEAVKDVPKSSSHADDLPGKYKALGRTYGLRTAEAWSYDRFSTSPKAAPKQTASTGTAAAMQARSAPTTAPQPMP</sequence>
<evidence type="ECO:0000313" key="3">
    <source>
        <dbReference type="Proteomes" id="UP000751190"/>
    </source>
</evidence>
<feature type="region of interest" description="Disordered" evidence="1">
    <location>
        <begin position="235"/>
        <end position="269"/>
    </location>
</feature>
<feature type="compositionally biased region" description="Polar residues" evidence="1">
    <location>
        <begin position="235"/>
        <end position="251"/>
    </location>
</feature>
<protein>
    <submittedName>
        <fullName evidence="2">Uncharacterized protein</fullName>
    </submittedName>
</protein>
<dbReference type="OMA" id="QPAKPEM"/>
<proteinExistence type="predicted"/>
<evidence type="ECO:0000313" key="2">
    <source>
        <dbReference type="EMBL" id="KAG8469093.1"/>
    </source>
</evidence>
<organism evidence="2 3">
    <name type="scientific">Diacronema lutheri</name>
    <name type="common">Unicellular marine alga</name>
    <name type="synonym">Monochrysis lutheri</name>
    <dbReference type="NCBI Taxonomy" id="2081491"/>
    <lineage>
        <taxon>Eukaryota</taxon>
        <taxon>Haptista</taxon>
        <taxon>Haptophyta</taxon>
        <taxon>Pavlovophyceae</taxon>
        <taxon>Pavlovales</taxon>
        <taxon>Pavlovaceae</taxon>
        <taxon>Diacronema</taxon>
    </lineage>
</organism>
<name>A0A8J5XPH2_DIALT</name>
<gene>
    <name evidence="2" type="ORF">KFE25_007611</name>
</gene>
<reference evidence="2" key="1">
    <citation type="submission" date="2021-05" db="EMBL/GenBank/DDBJ databases">
        <title>The genome of the haptophyte Pavlova lutheri (Diacronema luteri, Pavlovales) - a model for lipid biosynthesis in eukaryotic algae.</title>
        <authorList>
            <person name="Hulatt C.J."/>
            <person name="Posewitz M.C."/>
        </authorList>
    </citation>
    <scope>NUCLEOTIDE SEQUENCE</scope>
    <source>
        <strain evidence="2">NIVA-4/92</strain>
    </source>
</reference>